<proteinExistence type="predicted"/>
<protein>
    <recommendedName>
        <fullName evidence="3">DUF3888 domain-containing protein</fullName>
    </recommendedName>
</protein>
<dbReference type="RefSeq" id="WP_307227675.1">
    <property type="nucleotide sequence ID" value="NZ_JAUSTT010000006.1"/>
</dbReference>
<name>A0ABT9WQ21_9BACI</name>
<dbReference type="EMBL" id="JAUSTT010000006">
    <property type="protein sequence ID" value="MDQ0175388.1"/>
    <property type="molecule type" value="Genomic_DNA"/>
</dbReference>
<keyword evidence="2" id="KW-1185">Reference proteome</keyword>
<dbReference type="Pfam" id="PF13027">
    <property type="entry name" value="DUF3888"/>
    <property type="match status" value="1"/>
</dbReference>
<evidence type="ECO:0000313" key="2">
    <source>
        <dbReference type="Proteomes" id="UP001223586"/>
    </source>
</evidence>
<evidence type="ECO:0008006" key="3">
    <source>
        <dbReference type="Google" id="ProtNLM"/>
    </source>
</evidence>
<organism evidence="1 2">
    <name type="scientific">Bacillus chungangensis</name>
    <dbReference type="NCBI Taxonomy" id="587633"/>
    <lineage>
        <taxon>Bacteria</taxon>
        <taxon>Bacillati</taxon>
        <taxon>Bacillota</taxon>
        <taxon>Bacilli</taxon>
        <taxon>Bacillales</taxon>
        <taxon>Bacillaceae</taxon>
        <taxon>Bacillus</taxon>
    </lineage>
</organism>
<dbReference type="Proteomes" id="UP001223586">
    <property type="component" value="Unassembled WGS sequence"/>
</dbReference>
<sequence>MKLKILVIFMGVSFMFLPLKTEANKDEVNEKDFYDSYITLLNPYVYKIISEKVGPDRSYDLFNVKILDIKRNIPGRTEKEKEINKGVFDFTVKVQYKTFYGPHNPPYGLETLTLRITPSGVKLINFKHQDI</sequence>
<comment type="caution">
    <text evidence="1">The sequence shown here is derived from an EMBL/GenBank/DDBJ whole genome shotgun (WGS) entry which is preliminary data.</text>
</comment>
<gene>
    <name evidence="1" type="ORF">J2S08_001222</name>
</gene>
<evidence type="ECO:0000313" key="1">
    <source>
        <dbReference type="EMBL" id="MDQ0175388.1"/>
    </source>
</evidence>
<reference evidence="1 2" key="1">
    <citation type="submission" date="2023-07" db="EMBL/GenBank/DDBJ databases">
        <title>Genomic Encyclopedia of Type Strains, Phase IV (KMG-IV): sequencing the most valuable type-strain genomes for metagenomic binning, comparative biology and taxonomic classification.</title>
        <authorList>
            <person name="Goeker M."/>
        </authorList>
    </citation>
    <scope>NUCLEOTIDE SEQUENCE [LARGE SCALE GENOMIC DNA]</scope>
    <source>
        <strain evidence="1 2">DSM 23837</strain>
    </source>
</reference>
<accession>A0ABT9WQ21</accession>
<dbReference type="InterPro" id="IPR024984">
    <property type="entry name" value="DUF3888"/>
</dbReference>